<evidence type="ECO:0000313" key="4">
    <source>
        <dbReference type="EMBL" id="BCO10163.1"/>
    </source>
</evidence>
<sequence length="1088" mass="124194">MQPLIGLRQAIPSNKFYPPRLDAANNLFRDQLIQDIVEQQGHFKKVLFIEAQAGQGKSTLVAQFLQHADLPFAWYQLGPEDSDPVLLLTALIADISWHLPGFKSPQLMKIIRQGEIGPLDIKSCVNILLADLDRYLAGEFYLVFDDLHLIENSPLSSTLLDHLIDTSPPHLHFILMSRRPPVLSSKILRYGTDVFYLRNEDLSLSPAEVEQLITSVLKKEISRQKALQIHNFTGGWIMGILLAAHPRHGLSSIRNRSDKPKNPSAGMTSEQMIHYFRDEILANIPEDIHLPLLKLAFLEEIPVVLAARITGNHDIGDILTRMMHDNFFVLPLDDTRQVFRLHHLFQEFLQHQARKILGQEEINRTYHEAANFYLVQNQVEKALSCYLRAGDYQAMEEIIKLEGLHLLARNRTVTLLTLIKSIPEKHLFEYGWLTLLGSLVFADFHPRKILPLLKAARDRFTSQEDEIGELLTLSHLLYYHFVVSGLYRTGSDLLERTARLFIRHQDHLPVHARIMVARNIAAGYSFFNSETEKAREYAIMARNLAIRHDIRNCIVSTRFVCGYTESLTGNMNQQLREIELTFPMLYDPLVGRSNKLTLLVLQLNFLTKYGHFTSFCSLQQRIRQDVDAGIVEQTVTGPYFYVWGAANFIAQGKNDRALELLLSGFDSSNAAQIPHMRSQFLQWLAYLHALLGNRAESCKCALESMELRRTAGGPFYEALNHIVLGAAHARLEMFGEAKELLEKGRRLATTIPSPYLRAVSLMHHAWIHLQEEQEDSAATLLQEALELMHRHGYTCFWTWEPRAMRELLQFAVRHDLEAEFAGHLARERLDIAFDSRGNTIPLLHFSILTALTIRQQGRELYTAQSFTPAQRTLLGMLLASPHRQLGQEHIQLALWPDSPPDKARSKFDTLLMRLRRALGSRLTVPVKHYLSMQKGILSLENCRVDAEEFMQQASTGLSLVSTESWWQAGNAFEQALGHWPTTTDCFAATMPGSYHDGLVNLLTRIGRTWASSLDTMHRSQDAISVLTRILAHDPMDDRLIALLYGLYIRNNEMLKAKELLIDYRQTLRDLGYDQDQIDDLLFGVVSRG</sequence>
<dbReference type="KEGG" id="ddu:GF1_25390"/>
<gene>
    <name evidence="4" type="ORF">GF1_25390</name>
</gene>
<dbReference type="InterPro" id="IPR036388">
    <property type="entry name" value="WH-like_DNA-bd_sf"/>
</dbReference>
<dbReference type="SUPFAM" id="SSF48452">
    <property type="entry name" value="TPR-like"/>
    <property type="match status" value="2"/>
</dbReference>
<dbReference type="Proteomes" id="UP001063350">
    <property type="component" value="Chromosome"/>
</dbReference>
<feature type="domain" description="MalT-like winged helix" evidence="3">
    <location>
        <begin position="278"/>
        <end position="356"/>
    </location>
</feature>
<feature type="domain" description="Nephrocystin 3-like N-terminal" evidence="2">
    <location>
        <begin position="26"/>
        <end position="178"/>
    </location>
</feature>
<keyword evidence="5" id="KW-1185">Reference proteome</keyword>
<dbReference type="InterPro" id="IPR056884">
    <property type="entry name" value="NPHP3-like_N"/>
</dbReference>
<name>A0A915U2J5_9BACT</name>
<dbReference type="GO" id="GO:0006355">
    <property type="term" value="P:regulation of DNA-templated transcription"/>
    <property type="evidence" value="ECO:0007669"/>
    <property type="project" value="InterPro"/>
</dbReference>
<proteinExistence type="predicted"/>
<dbReference type="Pfam" id="PF25873">
    <property type="entry name" value="WHD_MalT"/>
    <property type="match status" value="1"/>
</dbReference>
<evidence type="ECO:0000259" key="3">
    <source>
        <dbReference type="Pfam" id="PF25873"/>
    </source>
</evidence>
<dbReference type="AlphaFoldDB" id="A0A915U2J5"/>
<evidence type="ECO:0000256" key="1">
    <source>
        <dbReference type="ARBA" id="ARBA00022737"/>
    </source>
</evidence>
<accession>A0A915U2J5</accession>
<dbReference type="Gene3D" id="1.10.10.10">
    <property type="entry name" value="Winged helix-like DNA-binding domain superfamily/Winged helix DNA-binding domain"/>
    <property type="match status" value="1"/>
</dbReference>
<dbReference type="SUPFAM" id="SSF46894">
    <property type="entry name" value="C-terminal effector domain of the bipartite response regulators"/>
    <property type="match status" value="1"/>
</dbReference>
<dbReference type="InterPro" id="IPR051677">
    <property type="entry name" value="AfsR-DnrI-RedD_regulator"/>
</dbReference>
<keyword evidence="1" id="KW-0677">Repeat</keyword>
<dbReference type="GO" id="GO:0003677">
    <property type="term" value="F:DNA binding"/>
    <property type="evidence" value="ECO:0007669"/>
    <property type="project" value="InterPro"/>
</dbReference>
<dbReference type="RefSeq" id="WP_267926897.1">
    <property type="nucleotide sequence ID" value="NZ_AP024233.1"/>
</dbReference>
<evidence type="ECO:0000313" key="5">
    <source>
        <dbReference type="Proteomes" id="UP001063350"/>
    </source>
</evidence>
<dbReference type="InterPro" id="IPR027417">
    <property type="entry name" value="P-loop_NTPase"/>
</dbReference>
<protein>
    <recommendedName>
        <fullName evidence="6">Bacterial transcriptional activator domain-containing protein</fullName>
    </recommendedName>
</protein>
<dbReference type="InterPro" id="IPR016032">
    <property type="entry name" value="Sig_transdc_resp-reg_C-effctor"/>
</dbReference>
<dbReference type="InterPro" id="IPR059106">
    <property type="entry name" value="WHD_MalT"/>
</dbReference>
<evidence type="ECO:0000259" key="2">
    <source>
        <dbReference type="Pfam" id="PF24883"/>
    </source>
</evidence>
<dbReference type="Gene3D" id="1.25.40.10">
    <property type="entry name" value="Tetratricopeptide repeat domain"/>
    <property type="match status" value="2"/>
</dbReference>
<dbReference type="InterPro" id="IPR011990">
    <property type="entry name" value="TPR-like_helical_dom_sf"/>
</dbReference>
<dbReference type="PANTHER" id="PTHR35807">
    <property type="entry name" value="TRANSCRIPTIONAL REGULATOR REDD-RELATED"/>
    <property type="match status" value="1"/>
</dbReference>
<dbReference type="SUPFAM" id="SSF52540">
    <property type="entry name" value="P-loop containing nucleoside triphosphate hydrolases"/>
    <property type="match status" value="1"/>
</dbReference>
<dbReference type="EMBL" id="AP024233">
    <property type="protein sequence ID" value="BCO10163.1"/>
    <property type="molecule type" value="Genomic_DNA"/>
</dbReference>
<dbReference type="Pfam" id="PF24883">
    <property type="entry name" value="NPHP3_N"/>
    <property type="match status" value="1"/>
</dbReference>
<evidence type="ECO:0008006" key="6">
    <source>
        <dbReference type="Google" id="ProtNLM"/>
    </source>
</evidence>
<organism evidence="4 5">
    <name type="scientific">Desulfolithobacter dissulfuricans</name>
    <dbReference type="NCBI Taxonomy" id="2795293"/>
    <lineage>
        <taxon>Bacteria</taxon>
        <taxon>Pseudomonadati</taxon>
        <taxon>Thermodesulfobacteriota</taxon>
        <taxon>Desulfobulbia</taxon>
        <taxon>Desulfobulbales</taxon>
        <taxon>Desulfobulbaceae</taxon>
        <taxon>Desulfolithobacter</taxon>
    </lineage>
</organism>
<reference evidence="4" key="1">
    <citation type="submission" date="2020-12" db="EMBL/GenBank/DDBJ databases">
        <title>Desulfobium dissulfuricans gen. nov., sp. nov., a novel mesophilic, sulfate-reducing bacterium isolated from a deep-sea hydrothermal vent.</title>
        <authorList>
            <person name="Hashimoto Y."/>
            <person name="Tame A."/>
            <person name="Sawayama S."/>
            <person name="Miyazaki J."/>
            <person name="Takai K."/>
            <person name="Nakagawa S."/>
        </authorList>
    </citation>
    <scope>NUCLEOTIDE SEQUENCE</scope>
    <source>
        <strain evidence="4">GF1</strain>
    </source>
</reference>